<organism evidence="3 4">
    <name type="scientific">Morganella psychrotolerans</name>
    <dbReference type="NCBI Taxonomy" id="368603"/>
    <lineage>
        <taxon>Bacteria</taxon>
        <taxon>Pseudomonadati</taxon>
        <taxon>Pseudomonadota</taxon>
        <taxon>Gammaproteobacteria</taxon>
        <taxon>Enterobacterales</taxon>
        <taxon>Morganellaceae</taxon>
        <taxon>Morganella</taxon>
    </lineage>
</organism>
<gene>
    <name evidence="3" type="ORF">AYY18_05940</name>
</gene>
<feature type="compositionally biased region" description="Acidic residues" evidence="1">
    <location>
        <begin position="118"/>
        <end position="127"/>
    </location>
</feature>
<feature type="region of interest" description="Disordered" evidence="1">
    <location>
        <begin position="112"/>
        <end position="135"/>
    </location>
</feature>
<dbReference type="NCBIfam" id="TIGR01674">
    <property type="entry name" value="phage_lambda_G"/>
    <property type="match status" value="1"/>
</dbReference>
<keyword evidence="4" id="KW-1185">Reference proteome</keyword>
<name>A0A1B8HFB5_9GAMM</name>
<accession>A0A1B8HFB5</accession>
<sequence length="135" mass="15010">MNFLKQKKFEYNGESLMMSELSALQRVEYFDHLVTQAENEAPADDAESLKRTAVYVRMNIESNAFLVARSLLNIAPVGGQSLDEIHADVLNTWPPVALEQAAKMVLELSDMQVKTTGDDEPEPDGEVAEQVPAEK</sequence>
<dbReference type="RefSeq" id="WP_067402980.1">
    <property type="nucleotide sequence ID" value="NZ_LZEY01000023.1"/>
</dbReference>
<feature type="domain" description="Tail assembly protein G" evidence="2">
    <location>
        <begin position="3"/>
        <end position="117"/>
    </location>
</feature>
<protein>
    <submittedName>
        <fullName evidence="3">Phage minor tail protein G</fullName>
    </submittedName>
</protein>
<dbReference type="EMBL" id="LZEY01000023">
    <property type="protein sequence ID" value="OBU07761.1"/>
    <property type="molecule type" value="Genomic_DNA"/>
</dbReference>
<evidence type="ECO:0000313" key="3">
    <source>
        <dbReference type="EMBL" id="OBU07761.1"/>
    </source>
</evidence>
<dbReference type="AlphaFoldDB" id="A0A1B8HFB5"/>
<dbReference type="InterPro" id="IPR010027">
    <property type="entry name" value="Tail_assembly_G"/>
</dbReference>
<dbReference type="Pfam" id="PF06894">
    <property type="entry name" value="Phage_TAC_2"/>
    <property type="match status" value="1"/>
</dbReference>
<comment type="caution">
    <text evidence="3">The sequence shown here is derived from an EMBL/GenBank/DDBJ whole genome shotgun (WGS) entry which is preliminary data.</text>
</comment>
<proteinExistence type="predicted"/>
<reference evidence="4" key="1">
    <citation type="submission" date="2016-06" db="EMBL/GenBank/DDBJ databases">
        <authorList>
            <person name="Butler K."/>
        </authorList>
    </citation>
    <scope>NUCLEOTIDE SEQUENCE [LARGE SCALE GENOMIC DNA]</scope>
    <source>
        <strain evidence="4">GCSL-Mp20</strain>
    </source>
</reference>
<dbReference type="Proteomes" id="UP000092377">
    <property type="component" value="Unassembled WGS sequence"/>
</dbReference>
<evidence type="ECO:0000256" key="1">
    <source>
        <dbReference type="SAM" id="MobiDB-lite"/>
    </source>
</evidence>
<evidence type="ECO:0000313" key="4">
    <source>
        <dbReference type="Proteomes" id="UP000092377"/>
    </source>
</evidence>
<evidence type="ECO:0000259" key="2">
    <source>
        <dbReference type="Pfam" id="PF06894"/>
    </source>
</evidence>
<dbReference type="OrthoDB" id="9429491at2"/>